<dbReference type="GO" id="GO:0005524">
    <property type="term" value="F:ATP binding"/>
    <property type="evidence" value="ECO:0007669"/>
    <property type="project" value="UniProtKB-KW"/>
</dbReference>
<organism evidence="2 3">
    <name type="scientific">Mojavia pulchra JT2-VF2</name>
    <dbReference type="NCBI Taxonomy" id="287848"/>
    <lineage>
        <taxon>Bacteria</taxon>
        <taxon>Bacillati</taxon>
        <taxon>Cyanobacteriota</taxon>
        <taxon>Cyanophyceae</taxon>
        <taxon>Nostocales</taxon>
        <taxon>Nostocaceae</taxon>
    </lineage>
</organism>
<accession>A0A951Q7R3</accession>
<dbReference type="Proteomes" id="UP000715781">
    <property type="component" value="Unassembled WGS sequence"/>
</dbReference>
<dbReference type="Pfam" id="PF13589">
    <property type="entry name" value="HATPase_c_3"/>
    <property type="match status" value="1"/>
</dbReference>
<dbReference type="InterPro" id="IPR036890">
    <property type="entry name" value="HATPase_C_sf"/>
</dbReference>
<feature type="compositionally biased region" description="Basic and acidic residues" evidence="1">
    <location>
        <begin position="450"/>
        <end position="461"/>
    </location>
</feature>
<gene>
    <name evidence="2" type="ORF">KME32_35060</name>
</gene>
<proteinExistence type="predicted"/>
<dbReference type="EMBL" id="JAHHHN010000065">
    <property type="protein sequence ID" value="MBW4566202.1"/>
    <property type="molecule type" value="Genomic_DNA"/>
</dbReference>
<dbReference type="SUPFAM" id="SSF55874">
    <property type="entry name" value="ATPase domain of HSP90 chaperone/DNA topoisomerase II/histidine kinase"/>
    <property type="match status" value="1"/>
</dbReference>
<sequence>MAINPHDIVPAHLAVQAMRDNGYKNAAYAIAELMDNSIQAGATQVELLCGEQQVRLEQRRSYRIHKIAILDNGCGMDATVLRLALQFGNGTYLDAAKHIGIGRFGMGLPSSSVSQCQKVEVWSWQDGVENALYTYLDLEEIKQQQQTEVPEPQLKAIPNIWHRVGNTFGRSGTLVVWSKIDKCIWRTGKAIIDNSELLVGRMYRRFLDSGKVSIRMMAFDLDNLSNIMVNKLAFPNDPGYLMARTSCPSPFDQTPMFKLWEDKDSSEIIYSIDFRGQPHEVRVRFSYAREEARQAVPGQNPGDLPHGKHAANNIGVSIVRAGRELELNQSLVIKYDTTERWWGIEVEFPPSLDDLFGVTNNKQSARNFAELIAIDINSILGDKSITQLKEELKQDEDPREPFIEIAHRIQKILSNIRRHIKNQTKGTRGGGSNNRHQGHLAEQIATAVTERRKQDGYKGESDNDESLSVQERKQVIEKTLTDEGITEIQAKALAASTIDNGLKYTFAEADLETPAFFTVKLRGGTVIVTLNTNHPAYKNLVEVLEKDVDGVDTDTLRYRLTNSSQGLKLLLMAWARYEDEQPDGKRRQAAQDTRVDWGRIARQFLEKEEQIG</sequence>
<evidence type="ECO:0000256" key="1">
    <source>
        <dbReference type="SAM" id="MobiDB-lite"/>
    </source>
</evidence>
<evidence type="ECO:0000313" key="3">
    <source>
        <dbReference type="Proteomes" id="UP000715781"/>
    </source>
</evidence>
<protein>
    <submittedName>
        <fullName evidence="2">ATP-binding protein</fullName>
    </submittedName>
</protein>
<evidence type="ECO:0000313" key="2">
    <source>
        <dbReference type="EMBL" id="MBW4566202.1"/>
    </source>
</evidence>
<name>A0A951Q7R3_9NOST</name>
<dbReference type="Gene3D" id="3.30.565.10">
    <property type="entry name" value="Histidine kinase-like ATPase, C-terminal domain"/>
    <property type="match status" value="1"/>
</dbReference>
<comment type="caution">
    <text evidence="2">The sequence shown here is derived from an EMBL/GenBank/DDBJ whole genome shotgun (WGS) entry which is preliminary data.</text>
</comment>
<dbReference type="AlphaFoldDB" id="A0A951Q7R3"/>
<keyword evidence="2" id="KW-0067">ATP-binding</keyword>
<reference evidence="2" key="2">
    <citation type="journal article" date="2022" name="Microbiol. Resour. Announc.">
        <title>Metagenome Sequencing to Explore Phylogenomics of Terrestrial Cyanobacteria.</title>
        <authorList>
            <person name="Ward R.D."/>
            <person name="Stajich J.E."/>
            <person name="Johansen J.R."/>
            <person name="Huntemann M."/>
            <person name="Clum A."/>
            <person name="Foster B."/>
            <person name="Foster B."/>
            <person name="Roux S."/>
            <person name="Palaniappan K."/>
            <person name="Varghese N."/>
            <person name="Mukherjee S."/>
            <person name="Reddy T.B.K."/>
            <person name="Daum C."/>
            <person name="Copeland A."/>
            <person name="Chen I.A."/>
            <person name="Ivanova N.N."/>
            <person name="Kyrpides N.C."/>
            <person name="Shapiro N."/>
            <person name="Eloe-Fadrosh E.A."/>
            <person name="Pietrasiak N."/>
        </authorList>
    </citation>
    <scope>NUCLEOTIDE SEQUENCE</scope>
    <source>
        <strain evidence="2">JT2-VF2</strain>
    </source>
</reference>
<keyword evidence="2" id="KW-0547">Nucleotide-binding</keyword>
<reference evidence="2" key="1">
    <citation type="submission" date="2021-05" db="EMBL/GenBank/DDBJ databases">
        <authorList>
            <person name="Pietrasiak N."/>
            <person name="Ward R."/>
            <person name="Stajich J.E."/>
            <person name="Kurbessoian T."/>
        </authorList>
    </citation>
    <scope>NUCLEOTIDE SEQUENCE</scope>
    <source>
        <strain evidence="2">JT2-VF2</strain>
    </source>
</reference>
<feature type="region of interest" description="Disordered" evidence="1">
    <location>
        <begin position="450"/>
        <end position="469"/>
    </location>
</feature>